<dbReference type="RefSeq" id="WP_033739952.1">
    <property type="nucleotide sequence ID" value="NZ_CP046585.1"/>
</dbReference>
<protein>
    <submittedName>
        <fullName evidence="1">Uncharacterized protein</fullName>
    </submittedName>
</protein>
<gene>
    <name evidence="1" type="ORF">RSA13_12020</name>
</gene>
<dbReference type="AlphaFoldDB" id="A0AB34VEL3"/>
<evidence type="ECO:0000313" key="2">
    <source>
        <dbReference type="Proteomes" id="UP000072520"/>
    </source>
</evidence>
<proteinExistence type="predicted"/>
<evidence type="ECO:0000313" key="1">
    <source>
        <dbReference type="EMBL" id="KTS96834.1"/>
    </source>
</evidence>
<dbReference type="EMBL" id="LDSI01000017">
    <property type="protein sequence ID" value="KTS96834.1"/>
    <property type="molecule type" value="Genomic_DNA"/>
</dbReference>
<organism evidence="1 2">
    <name type="scientific">Pantoea stewartii</name>
    <dbReference type="NCBI Taxonomy" id="66269"/>
    <lineage>
        <taxon>Bacteria</taxon>
        <taxon>Pseudomonadati</taxon>
        <taxon>Pseudomonadota</taxon>
        <taxon>Gammaproteobacteria</taxon>
        <taxon>Enterobacterales</taxon>
        <taxon>Erwiniaceae</taxon>
        <taxon>Pantoea</taxon>
    </lineage>
</organism>
<comment type="caution">
    <text evidence="1">The sequence shown here is derived from an EMBL/GenBank/DDBJ whole genome shotgun (WGS) entry which is preliminary data.</text>
</comment>
<dbReference type="Proteomes" id="UP000072520">
    <property type="component" value="Unassembled WGS sequence"/>
</dbReference>
<name>A0AB34VEL3_9GAMM</name>
<sequence>MQKDKQEKLIEIVMGEAITALLDSNDTISGATLANRLKIMLRDETHDERHEAIEMALTEVRNEFASARDPIDATVLAFGQSIPDNSRKH</sequence>
<accession>A0AB34VEL3</accession>
<dbReference type="GeneID" id="61252797"/>
<reference evidence="1 2" key="1">
    <citation type="journal article" date="2016" name="Front. Microbiol.">
        <title>Genomic Resource of Rice Seed Associated Bacteria.</title>
        <authorList>
            <person name="Midha S."/>
            <person name="Bansal K."/>
            <person name="Sharma S."/>
            <person name="Kumar N."/>
            <person name="Patil P.P."/>
            <person name="Chaudhry V."/>
            <person name="Patil P.B."/>
        </authorList>
    </citation>
    <scope>NUCLEOTIDE SEQUENCE [LARGE SCALE GENOMIC DNA]</scope>
    <source>
        <strain evidence="1 2">RSA13</strain>
    </source>
</reference>